<dbReference type="PRINTS" id="PR00420">
    <property type="entry name" value="RNGMNOXGNASE"/>
</dbReference>
<protein>
    <submittedName>
        <fullName evidence="2">Flavin-dependent dehydrogenase</fullName>
    </submittedName>
</protein>
<dbReference type="EMBL" id="QLLL01000002">
    <property type="protein sequence ID" value="RAJ08246.1"/>
    <property type="molecule type" value="Genomic_DNA"/>
</dbReference>
<accession>A0A327QUA2</accession>
<name>A0A327QUA2_9BACT</name>
<dbReference type="SUPFAM" id="SSF51905">
    <property type="entry name" value="FAD/NAD(P)-binding domain"/>
    <property type="match status" value="1"/>
</dbReference>
<evidence type="ECO:0000313" key="2">
    <source>
        <dbReference type="EMBL" id="RAJ08246.1"/>
    </source>
</evidence>
<dbReference type="PANTHER" id="PTHR43747">
    <property type="entry name" value="FAD-BINDING PROTEIN"/>
    <property type="match status" value="1"/>
</dbReference>
<dbReference type="AlphaFoldDB" id="A0A327QUA2"/>
<dbReference type="InterPro" id="IPR036188">
    <property type="entry name" value="FAD/NAD-bd_sf"/>
</dbReference>
<sequence length="364" mass="40426">MHKQVIIVGGGPAGTATALQLAALGVESIIIEAAPQPIPKPGETLPPQARQVFQKLQLQSLLEHPAHIACYGNRAVWGHVRPIDKIFFHHTAPQGWHIHRQTFESQLCQVAHARGVTIWQGSTVQAVTPCENGWQVQCTNTEKQRQVAACSFIVDATGRKSRIARLLNVPRRNLDKLVGSYAIVQNTGSLQQYTYIEAVEHGWWYGAPLSEEQLVLTYMTDADVISPFNRTSGGFQQLYAQTQFLPTVLTKSIQPITPSLYHAATGYLQQRHGNNWLAVGDAAFAYDPISSHGIISAMESGYYAGHAIAAHLQGNHDALIAYDYAISQGFSTYMQMHADYYAVEQRWKQSPFWSRRGLHNRAIS</sequence>
<gene>
    <name evidence="2" type="ORF">LX64_00893</name>
</gene>
<dbReference type="RefSeq" id="WP_111596413.1">
    <property type="nucleotide sequence ID" value="NZ_QLLL01000002.1"/>
</dbReference>
<evidence type="ECO:0000259" key="1">
    <source>
        <dbReference type="Pfam" id="PF01494"/>
    </source>
</evidence>
<dbReference type="GO" id="GO:0071949">
    <property type="term" value="F:FAD binding"/>
    <property type="evidence" value="ECO:0007669"/>
    <property type="project" value="InterPro"/>
</dbReference>
<organism evidence="2 3">
    <name type="scientific">Chitinophaga skermanii</name>
    <dbReference type="NCBI Taxonomy" id="331697"/>
    <lineage>
        <taxon>Bacteria</taxon>
        <taxon>Pseudomonadati</taxon>
        <taxon>Bacteroidota</taxon>
        <taxon>Chitinophagia</taxon>
        <taxon>Chitinophagales</taxon>
        <taxon>Chitinophagaceae</taxon>
        <taxon>Chitinophaga</taxon>
    </lineage>
</organism>
<dbReference type="PANTHER" id="PTHR43747:SF1">
    <property type="entry name" value="SLR1998 PROTEIN"/>
    <property type="match status" value="1"/>
</dbReference>
<dbReference type="Gene3D" id="3.50.50.60">
    <property type="entry name" value="FAD/NAD(P)-binding domain"/>
    <property type="match status" value="1"/>
</dbReference>
<dbReference type="InterPro" id="IPR002938">
    <property type="entry name" value="FAD-bd"/>
</dbReference>
<comment type="caution">
    <text evidence="2">The sequence shown here is derived from an EMBL/GenBank/DDBJ whole genome shotgun (WGS) entry which is preliminary data.</text>
</comment>
<dbReference type="Gene3D" id="3.30.9.100">
    <property type="match status" value="1"/>
</dbReference>
<evidence type="ECO:0000313" key="3">
    <source>
        <dbReference type="Proteomes" id="UP000249547"/>
    </source>
</evidence>
<dbReference type="Pfam" id="PF01494">
    <property type="entry name" value="FAD_binding_3"/>
    <property type="match status" value="1"/>
</dbReference>
<proteinExistence type="predicted"/>
<reference evidence="2 3" key="1">
    <citation type="submission" date="2018-06" db="EMBL/GenBank/DDBJ databases">
        <title>Genomic Encyclopedia of Archaeal and Bacterial Type Strains, Phase II (KMG-II): from individual species to whole genera.</title>
        <authorList>
            <person name="Goeker M."/>
        </authorList>
    </citation>
    <scope>NUCLEOTIDE SEQUENCE [LARGE SCALE GENOMIC DNA]</scope>
    <source>
        <strain evidence="2 3">DSM 23857</strain>
    </source>
</reference>
<dbReference type="OrthoDB" id="9806565at2"/>
<dbReference type="Proteomes" id="UP000249547">
    <property type="component" value="Unassembled WGS sequence"/>
</dbReference>
<feature type="domain" description="FAD-binding" evidence="1">
    <location>
        <begin position="4"/>
        <end position="317"/>
    </location>
</feature>
<keyword evidence="3" id="KW-1185">Reference proteome</keyword>
<dbReference type="InterPro" id="IPR050816">
    <property type="entry name" value="Flavin-dep_Halogenase_NPB"/>
</dbReference>